<organism evidence="3 4">
    <name type="scientific">Glycomyces algeriensis</name>
    <dbReference type="NCBI Taxonomy" id="256037"/>
    <lineage>
        <taxon>Bacteria</taxon>
        <taxon>Bacillati</taxon>
        <taxon>Actinomycetota</taxon>
        <taxon>Actinomycetes</taxon>
        <taxon>Glycomycetales</taxon>
        <taxon>Glycomycetaceae</taxon>
        <taxon>Glycomyces</taxon>
    </lineage>
</organism>
<dbReference type="AlphaFoldDB" id="A0A9W6G4R8"/>
<evidence type="ECO:0008006" key="5">
    <source>
        <dbReference type="Google" id="ProtNLM"/>
    </source>
</evidence>
<proteinExistence type="predicted"/>
<protein>
    <recommendedName>
        <fullName evidence="5">LPXTG-motif cell wall-anchored protein</fullName>
    </recommendedName>
</protein>
<feature type="chain" id="PRO_5040939561" description="LPXTG-motif cell wall-anchored protein" evidence="2">
    <location>
        <begin position="31"/>
        <end position="158"/>
    </location>
</feature>
<feature type="transmembrane region" description="Helical" evidence="1">
    <location>
        <begin position="130"/>
        <end position="149"/>
    </location>
</feature>
<dbReference type="EMBL" id="BSDT01000001">
    <property type="protein sequence ID" value="GLI40390.1"/>
    <property type="molecule type" value="Genomic_DNA"/>
</dbReference>
<gene>
    <name evidence="3" type="ORF">GALLR39Z86_02400</name>
</gene>
<comment type="caution">
    <text evidence="3">The sequence shown here is derived from an EMBL/GenBank/DDBJ whole genome shotgun (WGS) entry which is preliminary data.</text>
</comment>
<keyword evidence="1" id="KW-1133">Transmembrane helix</keyword>
<dbReference type="RefSeq" id="WP_270116186.1">
    <property type="nucleotide sequence ID" value="NZ_BAAAOL010000009.1"/>
</dbReference>
<evidence type="ECO:0000313" key="3">
    <source>
        <dbReference type="EMBL" id="GLI40390.1"/>
    </source>
</evidence>
<name>A0A9W6G4R8_9ACTN</name>
<sequence>MRMTQPIRGMLAALSLSAALVLTSAAPANAAITVTLSPTAGATGTRVDVLAANCDLDATGDVENTDTSFKLPKNNNNAQGSFTVTEKMKPGVYTVTVTCGSDTSSTKFTVTSGTGAATGGGSTASEAATAVLWTGAAAVLIAAAGLWLLRRRSNVPAV</sequence>
<evidence type="ECO:0000256" key="1">
    <source>
        <dbReference type="SAM" id="Phobius"/>
    </source>
</evidence>
<keyword evidence="1" id="KW-0812">Transmembrane</keyword>
<evidence type="ECO:0000256" key="2">
    <source>
        <dbReference type="SAM" id="SignalP"/>
    </source>
</evidence>
<feature type="signal peptide" evidence="2">
    <location>
        <begin position="1"/>
        <end position="30"/>
    </location>
</feature>
<accession>A0A9W6G4R8</accession>
<keyword evidence="4" id="KW-1185">Reference proteome</keyword>
<keyword evidence="1" id="KW-0472">Membrane</keyword>
<evidence type="ECO:0000313" key="4">
    <source>
        <dbReference type="Proteomes" id="UP001144313"/>
    </source>
</evidence>
<dbReference type="Proteomes" id="UP001144313">
    <property type="component" value="Unassembled WGS sequence"/>
</dbReference>
<keyword evidence="2" id="KW-0732">Signal</keyword>
<reference evidence="3" key="1">
    <citation type="submission" date="2022-12" db="EMBL/GenBank/DDBJ databases">
        <title>Reference genome sequencing for broad-spectrum identification of bacterial and archaeal isolates by mass spectrometry.</title>
        <authorList>
            <person name="Sekiguchi Y."/>
            <person name="Tourlousse D.M."/>
        </authorList>
    </citation>
    <scope>NUCLEOTIDE SEQUENCE</scope>
    <source>
        <strain evidence="3">LLR39Z86</strain>
    </source>
</reference>